<name>A0ACC0B4E4_CATRO</name>
<gene>
    <name evidence="1" type="ORF">M9H77_17378</name>
</gene>
<proteinExistence type="predicted"/>
<keyword evidence="2" id="KW-1185">Reference proteome</keyword>
<evidence type="ECO:0000313" key="2">
    <source>
        <dbReference type="Proteomes" id="UP001060085"/>
    </source>
</evidence>
<reference evidence="2" key="1">
    <citation type="journal article" date="2023" name="Nat. Plants">
        <title>Single-cell RNA sequencing provides a high-resolution roadmap for understanding the multicellular compartmentation of specialized metabolism.</title>
        <authorList>
            <person name="Sun S."/>
            <person name="Shen X."/>
            <person name="Li Y."/>
            <person name="Li Y."/>
            <person name="Wang S."/>
            <person name="Li R."/>
            <person name="Zhang H."/>
            <person name="Shen G."/>
            <person name="Guo B."/>
            <person name="Wei J."/>
            <person name="Xu J."/>
            <person name="St-Pierre B."/>
            <person name="Chen S."/>
            <person name="Sun C."/>
        </authorList>
    </citation>
    <scope>NUCLEOTIDE SEQUENCE [LARGE SCALE GENOMIC DNA]</scope>
</reference>
<protein>
    <submittedName>
        <fullName evidence="1">Uncharacterized protein</fullName>
    </submittedName>
</protein>
<comment type="caution">
    <text evidence="1">The sequence shown here is derived from an EMBL/GenBank/DDBJ whole genome shotgun (WGS) entry which is preliminary data.</text>
</comment>
<dbReference type="Proteomes" id="UP001060085">
    <property type="component" value="Linkage Group LG04"/>
</dbReference>
<evidence type="ECO:0000313" key="1">
    <source>
        <dbReference type="EMBL" id="KAI5667525.1"/>
    </source>
</evidence>
<dbReference type="EMBL" id="CM044704">
    <property type="protein sequence ID" value="KAI5667525.1"/>
    <property type="molecule type" value="Genomic_DNA"/>
</dbReference>
<sequence>MRGRRHTMEFEGEGENVRGTIILCYGDLTIPERSSYLSASYRLAQLQIGHPHDRFSQLSFRTRHSHLYRILLAFDQTTRKCFEDSLKWKREGADGMTWDVQGIVELLQGPVARAMAKRLEDEH</sequence>
<organism evidence="1 2">
    <name type="scientific">Catharanthus roseus</name>
    <name type="common">Madagascar periwinkle</name>
    <name type="synonym">Vinca rosea</name>
    <dbReference type="NCBI Taxonomy" id="4058"/>
    <lineage>
        <taxon>Eukaryota</taxon>
        <taxon>Viridiplantae</taxon>
        <taxon>Streptophyta</taxon>
        <taxon>Embryophyta</taxon>
        <taxon>Tracheophyta</taxon>
        <taxon>Spermatophyta</taxon>
        <taxon>Magnoliopsida</taxon>
        <taxon>eudicotyledons</taxon>
        <taxon>Gunneridae</taxon>
        <taxon>Pentapetalae</taxon>
        <taxon>asterids</taxon>
        <taxon>lamiids</taxon>
        <taxon>Gentianales</taxon>
        <taxon>Apocynaceae</taxon>
        <taxon>Rauvolfioideae</taxon>
        <taxon>Vinceae</taxon>
        <taxon>Catharanthinae</taxon>
        <taxon>Catharanthus</taxon>
    </lineage>
</organism>
<accession>A0ACC0B4E4</accession>